<name>A0A9X0DN53_9HELO</name>
<proteinExistence type="predicted"/>
<organism evidence="2 3">
    <name type="scientific">Sclerotinia nivalis</name>
    <dbReference type="NCBI Taxonomy" id="352851"/>
    <lineage>
        <taxon>Eukaryota</taxon>
        <taxon>Fungi</taxon>
        <taxon>Dikarya</taxon>
        <taxon>Ascomycota</taxon>
        <taxon>Pezizomycotina</taxon>
        <taxon>Leotiomycetes</taxon>
        <taxon>Helotiales</taxon>
        <taxon>Sclerotiniaceae</taxon>
        <taxon>Sclerotinia</taxon>
    </lineage>
</organism>
<dbReference type="Proteomes" id="UP001152300">
    <property type="component" value="Unassembled WGS sequence"/>
</dbReference>
<feature type="region of interest" description="Disordered" evidence="1">
    <location>
        <begin position="1"/>
        <end position="25"/>
    </location>
</feature>
<evidence type="ECO:0000313" key="2">
    <source>
        <dbReference type="EMBL" id="KAJ8069379.1"/>
    </source>
</evidence>
<dbReference type="OrthoDB" id="3528320at2759"/>
<evidence type="ECO:0000313" key="3">
    <source>
        <dbReference type="Proteomes" id="UP001152300"/>
    </source>
</evidence>
<reference evidence="2" key="1">
    <citation type="submission" date="2022-11" db="EMBL/GenBank/DDBJ databases">
        <title>Genome Resource of Sclerotinia nivalis Strain SnTB1, a Plant Pathogen Isolated from American Ginseng.</title>
        <authorList>
            <person name="Fan S."/>
        </authorList>
    </citation>
    <scope>NUCLEOTIDE SEQUENCE</scope>
    <source>
        <strain evidence="2">SnTB1</strain>
    </source>
</reference>
<comment type="caution">
    <text evidence="2">The sequence shown here is derived from an EMBL/GenBank/DDBJ whole genome shotgun (WGS) entry which is preliminary data.</text>
</comment>
<keyword evidence="3" id="KW-1185">Reference proteome</keyword>
<sequence>MSTSTPIIDQSNRARSKSTSLNQPKISIHLRDRSWNSDTLQLSSDGLVKSKSMLDIPTLHQQDMAAQDDNTRFLVLTAVPSKNKDGGKGGHVDSQESLKEADVTMMRNIEHEAEHNECPDSHVPLDEFEMAKKRRKERRVHWAGCDDFAGSRTEQ</sequence>
<gene>
    <name evidence="2" type="ORF">OCU04_003033</name>
</gene>
<evidence type="ECO:0000256" key="1">
    <source>
        <dbReference type="SAM" id="MobiDB-lite"/>
    </source>
</evidence>
<protein>
    <submittedName>
        <fullName evidence="2">Uncharacterized protein</fullName>
    </submittedName>
</protein>
<dbReference type="EMBL" id="JAPEIS010000002">
    <property type="protein sequence ID" value="KAJ8069379.1"/>
    <property type="molecule type" value="Genomic_DNA"/>
</dbReference>
<accession>A0A9X0DN53</accession>
<dbReference type="AlphaFoldDB" id="A0A9X0DN53"/>